<keyword evidence="6" id="KW-1185">Reference proteome</keyword>
<dbReference type="RefSeq" id="WP_238721261.1">
    <property type="nucleotide sequence ID" value="NZ_JAHQCW010000009.1"/>
</dbReference>
<dbReference type="GO" id="GO:0005737">
    <property type="term" value="C:cytoplasm"/>
    <property type="evidence" value="ECO:0007669"/>
    <property type="project" value="TreeGrafter"/>
</dbReference>
<comment type="similarity">
    <text evidence="1">Belongs to the Gfo/Idh/MocA family.</text>
</comment>
<dbReference type="GO" id="GO:0000166">
    <property type="term" value="F:nucleotide binding"/>
    <property type="evidence" value="ECO:0007669"/>
    <property type="project" value="InterPro"/>
</dbReference>
<accession>A0A949NAE6</accession>
<evidence type="ECO:0000259" key="3">
    <source>
        <dbReference type="Pfam" id="PF01408"/>
    </source>
</evidence>
<organism evidence="5 6">
    <name type="scientific">Diplocloster agilis</name>
    <dbReference type="NCBI Taxonomy" id="2850323"/>
    <lineage>
        <taxon>Bacteria</taxon>
        <taxon>Bacillati</taxon>
        <taxon>Bacillota</taxon>
        <taxon>Clostridia</taxon>
        <taxon>Lachnospirales</taxon>
        <taxon>Lachnospiraceae</taxon>
        <taxon>Diplocloster</taxon>
    </lineage>
</organism>
<dbReference type="Pfam" id="PF22725">
    <property type="entry name" value="GFO_IDH_MocA_C3"/>
    <property type="match status" value="1"/>
</dbReference>
<feature type="domain" description="Gfo/Idh/MocA-like oxidoreductase N-terminal" evidence="3">
    <location>
        <begin position="6"/>
        <end position="125"/>
    </location>
</feature>
<dbReference type="GO" id="GO:0016491">
    <property type="term" value="F:oxidoreductase activity"/>
    <property type="evidence" value="ECO:0007669"/>
    <property type="project" value="UniProtKB-KW"/>
</dbReference>
<dbReference type="EMBL" id="JAHQCW010000009">
    <property type="protein sequence ID" value="MBU9736397.1"/>
    <property type="molecule type" value="Genomic_DNA"/>
</dbReference>
<evidence type="ECO:0000313" key="6">
    <source>
        <dbReference type="Proteomes" id="UP000712157"/>
    </source>
</evidence>
<reference evidence="5" key="1">
    <citation type="submission" date="2021-06" db="EMBL/GenBank/DDBJ databases">
        <title>Description of novel taxa of the family Lachnospiraceae.</title>
        <authorList>
            <person name="Chaplin A.V."/>
            <person name="Sokolova S.R."/>
            <person name="Pikina A.P."/>
            <person name="Korzhanova M."/>
            <person name="Belova V."/>
            <person name="Korostin D."/>
            <person name="Efimov B.A."/>
        </authorList>
    </citation>
    <scope>NUCLEOTIDE SEQUENCE</scope>
    <source>
        <strain evidence="5">ASD5720</strain>
    </source>
</reference>
<proteinExistence type="inferred from homology"/>
<dbReference type="GO" id="GO:0006740">
    <property type="term" value="P:NADPH regeneration"/>
    <property type="evidence" value="ECO:0007669"/>
    <property type="project" value="TreeGrafter"/>
</dbReference>
<dbReference type="PANTHER" id="PTHR42840:SF3">
    <property type="entry name" value="BINDING ROSSMANN FOLD OXIDOREDUCTASE, PUTATIVE (AFU_ORTHOLOGUE AFUA_2G10240)-RELATED"/>
    <property type="match status" value="1"/>
</dbReference>
<dbReference type="InterPro" id="IPR055170">
    <property type="entry name" value="GFO_IDH_MocA-like_dom"/>
</dbReference>
<dbReference type="Proteomes" id="UP000712157">
    <property type="component" value="Unassembled WGS sequence"/>
</dbReference>
<dbReference type="Gene3D" id="3.40.50.720">
    <property type="entry name" value="NAD(P)-binding Rossmann-like Domain"/>
    <property type="match status" value="1"/>
</dbReference>
<keyword evidence="2" id="KW-0560">Oxidoreductase</keyword>
<evidence type="ECO:0000256" key="1">
    <source>
        <dbReference type="ARBA" id="ARBA00010928"/>
    </source>
</evidence>
<feature type="domain" description="GFO/IDH/MocA-like oxidoreductase" evidence="4">
    <location>
        <begin position="133"/>
        <end position="257"/>
    </location>
</feature>
<name>A0A949NAE6_9FIRM</name>
<dbReference type="Pfam" id="PF01408">
    <property type="entry name" value="GFO_IDH_MocA"/>
    <property type="match status" value="1"/>
</dbReference>
<gene>
    <name evidence="5" type="ORF">KTH89_07605</name>
</gene>
<dbReference type="PANTHER" id="PTHR42840">
    <property type="entry name" value="NAD(P)-BINDING ROSSMANN-FOLD SUPERFAMILY PROTEIN-RELATED"/>
    <property type="match status" value="1"/>
</dbReference>
<dbReference type="InterPro" id="IPR036291">
    <property type="entry name" value="NAD(P)-bd_dom_sf"/>
</dbReference>
<dbReference type="SUPFAM" id="SSF55347">
    <property type="entry name" value="Glyceraldehyde-3-phosphate dehydrogenase-like, C-terminal domain"/>
    <property type="match status" value="1"/>
</dbReference>
<sequence>MKDIIGIGLIGAGRAGMIHAENFVSRVPGARMAGVADNSEEAAKKAADRLHIPYWYTDYRKLLQNPEIDAVIVVTPTKYHKEIVLEAAAAEKHILCEKPMAMNSEECKEMIQAAEEHQVKLQIGFMRRFDKSFRKAKEIIDSGEIGQVVMVKSLTHGPSTPREWMYDIEKSNGPLAEVNSHDIDTMRWLADSEAVSIHAMAGNFRCREAAENYPDFYDTVLMNVRMANGAICNIDGAQGVRYGYDARVDVLGTKGLVQIGGLKETTTVSCTKEHGMSSGIIASWTDLFSEAYVQEDISFVRCILEDTEPEVTGYDGWKAVEIVKAGNRSIKTGGIINLNEKEKPDGEEKKC</sequence>
<dbReference type="Gene3D" id="3.30.360.10">
    <property type="entry name" value="Dihydrodipicolinate Reductase, domain 2"/>
    <property type="match status" value="1"/>
</dbReference>
<dbReference type="SUPFAM" id="SSF51735">
    <property type="entry name" value="NAD(P)-binding Rossmann-fold domains"/>
    <property type="match status" value="1"/>
</dbReference>
<evidence type="ECO:0000313" key="5">
    <source>
        <dbReference type="EMBL" id="MBU9736397.1"/>
    </source>
</evidence>
<protein>
    <submittedName>
        <fullName evidence="5">Gfo/Idh/MocA family oxidoreductase</fullName>
    </submittedName>
</protein>
<dbReference type="InterPro" id="IPR000683">
    <property type="entry name" value="Gfo/Idh/MocA-like_OxRdtase_N"/>
</dbReference>
<dbReference type="AlphaFoldDB" id="A0A949NAE6"/>
<evidence type="ECO:0000256" key="2">
    <source>
        <dbReference type="ARBA" id="ARBA00023002"/>
    </source>
</evidence>
<evidence type="ECO:0000259" key="4">
    <source>
        <dbReference type="Pfam" id="PF22725"/>
    </source>
</evidence>
<comment type="caution">
    <text evidence="5">The sequence shown here is derived from an EMBL/GenBank/DDBJ whole genome shotgun (WGS) entry which is preliminary data.</text>
</comment>